<keyword evidence="3" id="KW-1185">Reference proteome</keyword>
<dbReference type="RefSeq" id="WP_379909288.1">
    <property type="nucleotide sequence ID" value="NZ_JBHSWE010000001.1"/>
</dbReference>
<dbReference type="Proteomes" id="UP001596422">
    <property type="component" value="Unassembled WGS sequence"/>
</dbReference>
<dbReference type="Pfam" id="PF09823">
    <property type="entry name" value="DUF2357"/>
    <property type="match status" value="1"/>
</dbReference>
<sequence length="542" mass="61688">MSLGLSVYEERNGELHPVGLLVEESCLQGLQEGRSYRIQVDQADSQLFVDDALLSKDPTGQYWCWTPGFFAGVLVVEHEQPGRREPTCFRVDVAPHPGKSGRDQYLEYIEQIADYDPDLLLGTEPARTGLGGRANDLQLWIRYVRLRSFIERYLTALRVITERPVVRFAHHREQMPVQLARRVDNQTIRRLAANPQLLSAIARQQDYASTAILEDNRLDVPFNEPTLDNPANRLMASQLNEVLRLTDWLAERLANFRANQSDTETDMAARLPRRLAFLTATHKRLIKLSRSQPFCDARQTRDDVAGLNAVAGHPHYDLAYRLGNRILRNGLSEQAVDEQHYLAPTWQIYENWCFVVLAQALEEQLPEFSWRLLKGRQISWAERMLEGTAGGARVRLYTQLVCPSLESANSHGYCSISRERRPDLVLEYKCGEEVRYLCLDSKYTASKSGILDSMASAHVYRDSIRCRGKAPILSALLVPANQDAELLEQHEYIDAHGVGLYQLAEYGQVERILTELFNRLGIQRDNLPADLGTKSHQIFTAD</sequence>
<comment type="caution">
    <text evidence="2">The sequence shown here is derived from an EMBL/GenBank/DDBJ whole genome shotgun (WGS) entry which is preliminary data.</text>
</comment>
<accession>A0ABW1ZZZ1</accession>
<proteinExistence type="predicted"/>
<evidence type="ECO:0000313" key="3">
    <source>
        <dbReference type="Proteomes" id="UP001596422"/>
    </source>
</evidence>
<evidence type="ECO:0000259" key="1">
    <source>
        <dbReference type="Pfam" id="PF09823"/>
    </source>
</evidence>
<reference evidence="3" key="1">
    <citation type="journal article" date="2019" name="Int. J. Syst. Evol. Microbiol.">
        <title>The Global Catalogue of Microorganisms (GCM) 10K type strain sequencing project: providing services to taxonomists for standard genome sequencing and annotation.</title>
        <authorList>
            <consortium name="The Broad Institute Genomics Platform"/>
            <consortium name="The Broad Institute Genome Sequencing Center for Infectious Disease"/>
            <person name="Wu L."/>
            <person name="Ma J."/>
        </authorList>
    </citation>
    <scope>NUCLEOTIDE SEQUENCE [LARGE SCALE GENOMIC DNA]</scope>
    <source>
        <strain evidence="3">NBRC 111756</strain>
    </source>
</reference>
<feature type="domain" description="DUF2357" evidence="1">
    <location>
        <begin position="142"/>
        <end position="294"/>
    </location>
</feature>
<name>A0ABW1ZZZ1_9GAMM</name>
<gene>
    <name evidence="2" type="ORF">ACFQDL_12415</name>
</gene>
<dbReference type="InterPro" id="IPR018633">
    <property type="entry name" value="DUF2357"/>
</dbReference>
<dbReference type="EMBL" id="JBHSWE010000001">
    <property type="protein sequence ID" value="MFC6670784.1"/>
    <property type="molecule type" value="Genomic_DNA"/>
</dbReference>
<organism evidence="2 3">
    <name type="scientific">Marinobacterium aestuariivivens</name>
    <dbReference type="NCBI Taxonomy" id="1698799"/>
    <lineage>
        <taxon>Bacteria</taxon>
        <taxon>Pseudomonadati</taxon>
        <taxon>Pseudomonadota</taxon>
        <taxon>Gammaproteobacteria</taxon>
        <taxon>Oceanospirillales</taxon>
        <taxon>Oceanospirillaceae</taxon>
        <taxon>Marinobacterium</taxon>
    </lineage>
</organism>
<protein>
    <submittedName>
        <fullName evidence="2">DUF2357 domain-containing protein</fullName>
    </submittedName>
</protein>
<evidence type="ECO:0000313" key="2">
    <source>
        <dbReference type="EMBL" id="MFC6670784.1"/>
    </source>
</evidence>